<reference evidence="1 2" key="1">
    <citation type="submission" date="2018-10" db="EMBL/GenBank/DDBJ databases">
        <title>A high-quality apple genome assembly.</title>
        <authorList>
            <person name="Hu J."/>
        </authorList>
    </citation>
    <scope>NUCLEOTIDE SEQUENCE [LARGE SCALE GENOMIC DNA]</scope>
    <source>
        <strain evidence="2">cv. HFTH1</strain>
        <tissue evidence="1">Young leaf</tissue>
    </source>
</reference>
<evidence type="ECO:0000313" key="1">
    <source>
        <dbReference type="EMBL" id="RXI06131.1"/>
    </source>
</evidence>
<organism evidence="1 2">
    <name type="scientific">Malus domestica</name>
    <name type="common">Apple</name>
    <name type="synonym">Pyrus malus</name>
    <dbReference type="NCBI Taxonomy" id="3750"/>
    <lineage>
        <taxon>Eukaryota</taxon>
        <taxon>Viridiplantae</taxon>
        <taxon>Streptophyta</taxon>
        <taxon>Embryophyta</taxon>
        <taxon>Tracheophyta</taxon>
        <taxon>Spermatophyta</taxon>
        <taxon>Magnoliopsida</taxon>
        <taxon>eudicotyledons</taxon>
        <taxon>Gunneridae</taxon>
        <taxon>Pentapetalae</taxon>
        <taxon>rosids</taxon>
        <taxon>fabids</taxon>
        <taxon>Rosales</taxon>
        <taxon>Rosaceae</taxon>
        <taxon>Amygdaloideae</taxon>
        <taxon>Maleae</taxon>
        <taxon>Malus</taxon>
    </lineage>
</organism>
<dbReference type="EMBL" id="RDQH01000328">
    <property type="protein sequence ID" value="RXI06131.1"/>
    <property type="molecule type" value="Genomic_DNA"/>
</dbReference>
<name>A0A498KG00_MALDO</name>
<accession>A0A498KG00</accession>
<gene>
    <name evidence="1" type="ORF">DVH24_018173</name>
</gene>
<proteinExistence type="predicted"/>
<keyword evidence="2" id="KW-1185">Reference proteome</keyword>
<comment type="caution">
    <text evidence="1">The sequence shown here is derived from an EMBL/GenBank/DDBJ whole genome shotgun (WGS) entry which is preliminary data.</text>
</comment>
<sequence>MGEVFDSNSWAWKKLKDFLSPTLSNSMRHVYWLLTNNQILKIDGKLPQPVSDSECFNSNQLVDYQGRLGLIYFDRRETFMNLVMEDHDKKVWSKRQALNINLEVLGDLEATDSSCNVVRPEDRQPDIFKLQSDFEKVNLKGPRRWQDFSFIFFLFAFAIASTSGGCCAHPSPVTFYNSDIKLIKDRVPQCNLLQISKF</sequence>
<protein>
    <submittedName>
        <fullName evidence="1">Uncharacterized protein</fullName>
    </submittedName>
</protein>
<dbReference type="Proteomes" id="UP000290289">
    <property type="component" value="Chromosome 2"/>
</dbReference>
<evidence type="ECO:0000313" key="2">
    <source>
        <dbReference type="Proteomes" id="UP000290289"/>
    </source>
</evidence>
<dbReference type="AlphaFoldDB" id="A0A498KG00"/>